<evidence type="ECO:0000313" key="1">
    <source>
        <dbReference type="EMBL" id="KAG5607803.1"/>
    </source>
</evidence>
<protein>
    <submittedName>
        <fullName evidence="1">Uncharacterized protein</fullName>
    </submittedName>
</protein>
<name>A0A9J5Z4A8_SOLCO</name>
<reference evidence="1 2" key="1">
    <citation type="submission" date="2020-09" db="EMBL/GenBank/DDBJ databases">
        <title>De no assembly of potato wild relative species, Solanum commersonii.</title>
        <authorList>
            <person name="Cho K."/>
        </authorList>
    </citation>
    <scope>NUCLEOTIDE SEQUENCE [LARGE SCALE GENOMIC DNA]</scope>
    <source>
        <strain evidence="1">LZ3.2</strain>
        <tissue evidence="1">Leaf</tissue>
    </source>
</reference>
<dbReference type="Proteomes" id="UP000824120">
    <property type="component" value="Chromosome 5"/>
</dbReference>
<accession>A0A9J5Z4A8</accession>
<gene>
    <name evidence="1" type="ORF">H5410_029295</name>
</gene>
<sequence length="59" mass="6787">MRSELQITKKSMDYITRKSEKCGVYLIWGPFDLENGTVRLTLKMGCFGCEGQLAPWLRS</sequence>
<keyword evidence="2" id="KW-1185">Reference proteome</keyword>
<dbReference type="EMBL" id="JACXVP010000005">
    <property type="protein sequence ID" value="KAG5607803.1"/>
    <property type="molecule type" value="Genomic_DNA"/>
</dbReference>
<evidence type="ECO:0000313" key="2">
    <source>
        <dbReference type="Proteomes" id="UP000824120"/>
    </source>
</evidence>
<proteinExistence type="predicted"/>
<organism evidence="1 2">
    <name type="scientific">Solanum commersonii</name>
    <name type="common">Commerson's wild potato</name>
    <name type="synonym">Commerson's nightshade</name>
    <dbReference type="NCBI Taxonomy" id="4109"/>
    <lineage>
        <taxon>Eukaryota</taxon>
        <taxon>Viridiplantae</taxon>
        <taxon>Streptophyta</taxon>
        <taxon>Embryophyta</taxon>
        <taxon>Tracheophyta</taxon>
        <taxon>Spermatophyta</taxon>
        <taxon>Magnoliopsida</taxon>
        <taxon>eudicotyledons</taxon>
        <taxon>Gunneridae</taxon>
        <taxon>Pentapetalae</taxon>
        <taxon>asterids</taxon>
        <taxon>lamiids</taxon>
        <taxon>Solanales</taxon>
        <taxon>Solanaceae</taxon>
        <taxon>Solanoideae</taxon>
        <taxon>Solaneae</taxon>
        <taxon>Solanum</taxon>
    </lineage>
</organism>
<comment type="caution">
    <text evidence="1">The sequence shown here is derived from an EMBL/GenBank/DDBJ whole genome shotgun (WGS) entry which is preliminary data.</text>
</comment>
<dbReference type="AlphaFoldDB" id="A0A9J5Z4A8"/>